<protein>
    <recommendedName>
        <fullName evidence="1">TipAS antibiotic-recognition domain-containing protein</fullName>
    </recommendedName>
</protein>
<keyword evidence="3" id="KW-1185">Reference proteome</keyword>
<evidence type="ECO:0000313" key="2">
    <source>
        <dbReference type="EMBL" id="RBP99782.1"/>
    </source>
</evidence>
<dbReference type="InterPro" id="IPR012925">
    <property type="entry name" value="TipAS_dom"/>
</dbReference>
<comment type="caution">
    <text evidence="2">The sequence shown here is derived from an EMBL/GenBank/DDBJ whole genome shotgun (WGS) entry which is preliminary data.</text>
</comment>
<dbReference type="OrthoDB" id="9809391at2"/>
<name>A0A366KEX5_9BIFI</name>
<feature type="domain" description="TipAS antibiotic-recognition" evidence="1">
    <location>
        <begin position="1"/>
        <end position="81"/>
    </location>
</feature>
<dbReference type="Pfam" id="PF07739">
    <property type="entry name" value="TipAS"/>
    <property type="match status" value="1"/>
</dbReference>
<proteinExistence type="predicted"/>
<sequence>MAHLKEVETKLARAKRAGFDPTGIQALALVEEQQQALTWFHVTPSMHLILGRMYVADPRFRRHYEQLEPGLAEWMLTAIEAAARARGIDPATARWE</sequence>
<dbReference type="SUPFAM" id="SSF89082">
    <property type="entry name" value="Antibiotic binding domain of TipA-like multidrug resistance regulators"/>
    <property type="match status" value="1"/>
</dbReference>
<gene>
    <name evidence="2" type="ORF">CRD59_01720</name>
</gene>
<evidence type="ECO:0000313" key="3">
    <source>
        <dbReference type="Proteomes" id="UP000252345"/>
    </source>
</evidence>
<organism evidence="2 3">
    <name type="scientific">Bifidobacterium xylocopae</name>
    <dbReference type="NCBI Taxonomy" id="2493119"/>
    <lineage>
        <taxon>Bacteria</taxon>
        <taxon>Bacillati</taxon>
        <taxon>Actinomycetota</taxon>
        <taxon>Actinomycetes</taxon>
        <taxon>Bifidobacteriales</taxon>
        <taxon>Bifidobacteriaceae</taxon>
        <taxon>Bifidobacterium</taxon>
    </lineage>
</organism>
<dbReference type="Proteomes" id="UP000252345">
    <property type="component" value="Unassembled WGS sequence"/>
</dbReference>
<reference evidence="2 3" key="1">
    <citation type="submission" date="2017-10" db="EMBL/GenBank/DDBJ databases">
        <title>Bifidobacterium xylocopum sp. nov. and Bifidobacterium aemilianum sp. nov., from the carpenter bee (Xylocopa violacea) digestive tract.</title>
        <authorList>
            <person name="Alberoni D."/>
            <person name="Baffoni L."/>
            <person name="Di Gioia D."/>
            <person name="Gaggia F."/>
            <person name="Biavati B."/>
        </authorList>
    </citation>
    <scope>NUCLEOTIDE SEQUENCE [LARGE SCALE GENOMIC DNA]</scope>
    <source>
        <strain evidence="2 3">XV2</strain>
    </source>
</reference>
<dbReference type="InterPro" id="IPR036244">
    <property type="entry name" value="TipA-like_antibiotic-bd"/>
</dbReference>
<dbReference type="AlphaFoldDB" id="A0A366KEX5"/>
<evidence type="ECO:0000259" key="1">
    <source>
        <dbReference type="Pfam" id="PF07739"/>
    </source>
</evidence>
<dbReference type="EMBL" id="PDCH01000002">
    <property type="protein sequence ID" value="RBP99782.1"/>
    <property type="molecule type" value="Genomic_DNA"/>
</dbReference>
<accession>A0A366KEX5</accession>
<dbReference type="Gene3D" id="1.10.490.50">
    <property type="entry name" value="Antibiotic binding domain of TipA-like multidrug resistance regulators"/>
    <property type="match status" value="1"/>
</dbReference>